<keyword evidence="4" id="KW-0472">Membrane</keyword>
<evidence type="ECO:0000256" key="3">
    <source>
        <dbReference type="ARBA" id="ARBA00023014"/>
    </source>
</evidence>
<keyword evidence="2" id="KW-0408">Iron</keyword>
<dbReference type="EMBL" id="JARWAL010000008">
    <property type="protein sequence ID" value="MDR5893170.1"/>
    <property type="molecule type" value="Genomic_DNA"/>
</dbReference>
<feature type="transmembrane region" description="Helical" evidence="4">
    <location>
        <begin position="265"/>
        <end position="286"/>
    </location>
</feature>
<evidence type="ECO:0000256" key="1">
    <source>
        <dbReference type="ARBA" id="ARBA00022723"/>
    </source>
</evidence>
<organism evidence="5 6">
    <name type="scientific">Halomonas mongoliensis</name>
    <dbReference type="NCBI Taxonomy" id="321265"/>
    <lineage>
        <taxon>Bacteria</taxon>
        <taxon>Pseudomonadati</taxon>
        <taxon>Pseudomonadota</taxon>
        <taxon>Gammaproteobacteria</taxon>
        <taxon>Oceanospirillales</taxon>
        <taxon>Halomonadaceae</taxon>
        <taxon>Halomonas</taxon>
    </lineage>
</organism>
<dbReference type="PROSITE" id="PS00198">
    <property type="entry name" value="4FE4S_FER_1"/>
    <property type="match status" value="1"/>
</dbReference>
<dbReference type="RefSeq" id="WP_309636819.1">
    <property type="nucleotide sequence ID" value="NZ_JARWAL010000008.1"/>
</dbReference>
<keyword evidence="6" id="KW-1185">Reference proteome</keyword>
<keyword evidence="1" id="KW-0479">Metal-binding</keyword>
<dbReference type="InterPro" id="IPR012830">
    <property type="entry name" value="Citrate_utilization_prot_B"/>
</dbReference>
<keyword evidence="3" id="KW-0411">Iron-sulfur</keyword>
<feature type="transmembrane region" description="Helical" evidence="4">
    <location>
        <begin position="327"/>
        <end position="348"/>
    </location>
</feature>
<dbReference type="Proteomes" id="UP001252270">
    <property type="component" value="Unassembled WGS sequence"/>
</dbReference>
<feature type="transmembrane region" description="Helical" evidence="4">
    <location>
        <begin position="107"/>
        <end position="127"/>
    </location>
</feature>
<dbReference type="NCBIfam" id="TIGR02484">
    <property type="entry name" value="CitB"/>
    <property type="match status" value="1"/>
</dbReference>
<dbReference type="InterPro" id="IPR036197">
    <property type="entry name" value="NarG-like_sf"/>
</dbReference>
<feature type="transmembrane region" description="Helical" evidence="4">
    <location>
        <begin position="147"/>
        <end position="168"/>
    </location>
</feature>
<proteinExistence type="predicted"/>
<name>A0ABU1GMW3_9GAMM</name>
<gene>
    <name evidence="5" type="primary">tcuB</name>
    <name evidence="5" type="ORF">QC820_10125</name>
</gene>
<accession>A0ABU1GMW3</accession>
<evidence type="ECO:0000256" key="4">
    <source>
        <dbReference type="SAM" id="Phobius"/>
    </source>
</evidence>
<keyword evidence="4" id="KW-1133">Transmembrane helix</keyword>
<dbReference type="InterPro" id="IPR017900">
    <property type="entry name" value="4Fe4S_Fe_S_CS"/>
</dbReference>
<dbReference type="SUPFAM" id="SSF103501">
    <property type="entry name" value="Respiratory nitrate reductase 1 gamma chain"/>
    <property type="match status" value="1"/>
</dbReference>
<reference evidence="5 6" key="1">
    <citation type="submission" date="2023-04" db="EMBL/GenBank/DDBJ databases">
        <title>A long-awaited taxogenomic arrangement of the family Halomonadaceae.</title>
        <authorList>
            <person name="De La Haba R."/>
            <person name="Chuvochina M."/>
            <person name="Wittouck S."/>
            <person name="Arahal D.R."/>
            <person name="Sanchez-Porro C."/>
            <person name="Hugenholtz P."/>
            <person name="Ventosa A."/>
        </authorList>
    </citation>
    <scope>NUCLEOTIDE SEQUENCE [LARGE SCALE GENOMIC DNA]</scope>
    <source>
        <strain evidence="5 6">DSM 17332</strain>
    </source>
</reference>
<protein>
    <submittedName>
        <fullName evidence="5">Tricarballylate utilization 4Fe-4S protein TcuB</fullName>
    </submittedName>
</protein>
<evidence type="ECO:0000256" key="2">
    <source>
        <dbReference type="ARBA" id="ARBA00023004"/>
    </source>
</evidence>
<feature type="transmembrane region" description="Helical" evidence="4">
    <location>
        <begin position="298"/>
        <end position="321"/>
    </location>
</feature>
<sequence length="372" mass="41547">MQRIEIYDALVDETRSNMTICNACRYCEGFCPVFPAMERRQTFSPEDLKYLANLCHNCSECYYACQYAPPHEFSVNVPQSLAKLRAESYRQYAWPGPLARLFDRNGLLGALALAAGVTLLLFIAIALNGGAGPLVSDQHGGEFYALLPHNVLVVTFGSVALFVLLALVMGMARFWRESGEPFAALGDRQSWKEALQEAFSMKHLHGHGEVGCTYPDAYHSHWRRRFHHFTFYGFMLAFAATVTGTIYHYLFGWEAPYAFFSLPKLLGTLGGIGLLIGPAGLLYLKLVRDLNTADVRQMGMDVAFIALLWLTGATGLALMLLRETSAMGVMLVVHLGCVMALFLTMPYGKFVHGFYRLLAVYRNALERRRHGA</sequence>
<dbReference type="SUPFAM" id="SSF54862">
    <property type="entry name" value="4Fe-4S ferredoxins"/>
    <property type="match status" value="1"/>
</dbReference>
<feature type="transmembrane region" description="Helical" evidence="4">
    <location>
        <begin position="229"/>
        <end position="250"/>
    </location>
</feature>
<evidence type="ECO:0000313" key="6">
    <source>
        <dbReference type="Proteomes" id="UP001252270"/>
    </source>
</evidence>
<keyword evidence="4" id="KW-0812">Transmembrane</keyword>
<evidence type="ECO:0000313" key="5">
    <source>
        <dbReference type="EMBL" id="MDR5893170.1"/>
    </source>
</evidence>
<comment type="caution">
    <text evidence="5">The sequence shown here is derived from an EMBL/GenBank/DDBJ whole genome shotgun (WGS) entry which is preliminary data.</text>
</comment>